<evidence type="ECO:0000313" key="2">
    <source>
        <dbReference type="EMBL" id="OHA90848.1"/>
    </source>
</evidence>
<name>A0A1G2T1E9_9BACT</name>
<protein>
    <recommendedName>
        <fullName evidence="1">DUF2779 domain-containing protein</fullName>
    </recommendedName>
</protein>
<dbReference type="AlphaFoldDB" id="A0A1G2T1E9"/>
<dbReference type="Pfam" id="PF11074">
    <property type="entry name" value="DUF2779"/>
    <property type="match status" value="1"/>
</dbReference>
<dbReference type="Proteomes" id="UP000178538">
    <property type="component" value="Unassembled WGS sequence"/>
</dbReference>
<accession>A0A1G2T1E9</accession>
<evidence type="ECO:0000313" key="3">
    <source>
        <dbReference type="Proteomes" id="UP000178538"/>
    </source>
</evidence>
<comment type="caution">
    <text evidence="2">The sequence shown here is derived from an EMBL/GenBank/DDBJ whole genome shotgun (WGS) entry which is preliminary data.</text>
</comment>
<dbReference type="InterPro" id="IPR021301">
    <property type="entry name" value="DUF2779"/>
</dbReference>
<feature type="domain" description="DUF2779" evidence="1">
    <location>
        <begin position="309"/>
        <end position="434"/>
    </location>
</feature>
<organism evidence="2 3">
    <name type="scientific">Candidatus Zambryskibacteria bacterium RIFCSPHIGHO2_01_FULL_44_22b</name>
    <dbReference type="NCBI Taxonomy" id="1802737"/>
    <lineage>
        <taxon>Bacteria</taxon>
        <taxon>Candidatus Zambryskiibacteriota</taxon>
    </lineage>
</organism>
<reference evidence="2 3" key="1">
    <citation type="journal article" date="2016" name="Nat. Commun.">
        <title>Thousands of microbial genomes shed light on interconnected biogeochemical processes in an aquifer system.</title>
        <authorList>
            <person name="Anantharaman K."/>
            <person name="Brown C.T."/>
            <person name="Hug L.A."/>
            <person name="Sharon I."/>
            <person name="Castelle C.J."/>
            <person name="Probst A.J."/>
            <person name="Thomas B.C."/>
            <person name="Singh A."/>
            <person name="Wilkins M.J."/>
            <person name="Karaoz U."/>
            <person name="Brodie E.L."/>
            <person name="Williams K.H."/>
            <person name="Hubbard S.S."/>
            <person name="Banfield J.F."/>
        </authorList>
    </citation>
    <scope>NUCLEOTIDE SEQUENCE [LARGE SCALE GENOMIC DNA]</scope>
</reference>
<evidence type="ECO:0000259" key="1">
    <source>
        <dbReference type="Pfam" id="PF11074"/>
    </source>
</evidence>
<gene>
    <name evidence="2" type="ORF">A2832_00835</name>
</gene>
<dbReference type="EMBL" id="MHVG01000015">
    <property type="protein sequence ID" value="OHA90848.1"/>
    <property type="molecule type" value="Genomic_DNA"/>
</dbReference>
<proteinExistence type="predicted"/>
<sequence length="522" mass="60317">MKYPVVISKSEFMMFLKHPAWLWLKKFDKDKLPIPDEGLQALFDEGTLFEGYAEKIFLDAVKLGYKINGNEFSGTKYYSLPATTAEEIKKKTKVILQGRLEVDNLTSVFDVLERVGDNEFDLYEIKSSTSVKPEHIPDLAFQTIVLEKAGLSVRKMFVLHVNNKYERKGEIEPSKITEKSDVTEEVREKMVEVEAKIYDAFEVLKSKECPDMSPRHLNGGSSVMEEWFGIMQKVKGEFPEYSIYHLCTPNAATFGWLEDNGIEVLNDIPADCPLTEKQLRQVEAMRTGEQSIDKDEIKNFLDELKYPLYFLDYETLAGVIPAFDGYRPYQQVPFQYSLHILPEPNDELIHKEYLHTENFDPVPALLEHLYNDFGKEGTVISWYMSFEKSRNTEMAKLQTKYEKFLLGVNDRMVDLMTPFSKGWFVDKDFFGRASIKYVLPALLPELNYKELNISNGGDAQRIWMETILGGKSASWRTEKKDQIMADLIKYCGLDTYAMYAILQYLIRKVSPKERQSSPLPSR</sequence>